<protein>
    <submittedName>
        <fullName evidence="2">Uncharacterized protein</fullName>
    </submittedName>
</protein>
<dbReference type="STRING" id="203124.Tery_2394"/>
<accession>Q112G2</accession>
<name>Q112G2_TRIEI</name>
<sequence length="359" mass="41115">MKSINEFSGIDMAQEQDQETNNTNTLAVTDTKPLNFAKSNYEEETTTNTLTHNITTVRQHPIAPPSEPQQYRAIGLVRGRYQPSTEQFTRGSLRTPDDSEIDAVLLGRVMSLLKNHLDLESDHLWVVYPRTRQENNDLHIQIMGVWEPETLGTKAKFSTELTNEEQQQTTSSLSISPTVEDNQSQEIPEVSENIDNSQPSTVFPSPETEIDDLVTLGDGYFSIRGEVIYQSQEEEYVVVKVQQLARKGEETSKFFKLKLKGNLGDRPLNHFWDLHIQRQNTSLVIQYANDIGSLFLNNRRQFISKDKRTFNNRDNYRKSSYSQGFSHKSDNYVTSSIPIRKEPLPKPIKRNQNSSEQGN</sequence>
<dbReference type="HOGENOM" id="CLU_054940_0_0_3"/>
<feature type="region of interest" description="Disordered" evidence="1">
    <location>
        <begin position="159"/>
        <end position="180"/>
    </location>
</feature>
<dbReference type="KEGG" id="ter:Tery_2394"/>
<gene>
    <name evidence="2" type="ordered locus">Tery_2394</name>
</gene>
<feature type="compositionally biased region" description="Low complexity" evidence="1">
    <location>
        <begin position="159"/>
        <end position="174"/>
    </location>
</feature>
<reference evidence="2" key="1">
    <citation type="submission" date="2006-06" db="EMBL/GenBank/DDBJ databases">
        <title>Complete sequence of Trichodesmium erythraeum IMS101.</title>
        <authorList>
            <consortium name="US DOE Joint Genome Institute"/>
            <person name="Copeland A."/>
            <person name="Lucas S."/>
            <person name="Lapidus A."/>
            <person name="Barry K."/>
            <person name="Detter J.C."/>
            <person name="Glavina del Rio T."/>
            <person name="Hammon N."/>
            <person name="Israni S."/>
            <person name="Dalin E."/>
            <person name="Tice H."/>
            <person name="Pitluck S."/>
            <person name="Kiss H."/>
            <person name="Munk A.C."/>
            <person name="Brettin T."/>
            <person name="Bruce D."/>
            <person name="Han C."/>
            <person name="Tapia R."/>
            <person name="Gilna P."/>
            <person name="Schmutz J."/>
            <person name="Larimer F."/>
            <person name="Land M."/>
            <person name="Hauser L."/>
            <person name="Kyrpides N."/>
            <person name="Kim E."/>
            <person name="Richardson P."/>
        </authorList>
    </citation>
    <scope>NUCLEOTIDE SEQUENCE [LARGE SCALE GENOMIC DNA]</scope>
    <source>
        <strain evidence="2">IMS101</strain>
    </source>
</reference>
<feature type="region of interest" description="Disordered" evidence="1">
    <location>
        <begin position="1"/>
        <end position="26"/>
    </location>
</feature>
<evidence type="ECO:0000256" key="1">
    <source>
        <dbReference type="SAM" id="MobiDB-lite"/>
    </source>
</evidence>
<dbReference type="eggNOG" id="ENOG502Z8D1">
    <property type="taxonomic scope" value="Bacteria"/>
</dbReference>
<evidence type="ECO:0000313" key="2">
    <source>
        <dbReference type="EMBL" id="ABG51612.1"/>
    </source>
</evidence>
<feature type="compositionally biased region" description="Polar residues" evidence="1">
    <location>
        <begin position="318"/>
        <end position="337"/>
    </location>
</feature>
<feature type="region of interest" description="Disordered" evidence="1">
    <location>
        <begin position="313"/>
        <end position="359"/>
    </location>
</feature>
<proteinExistence type="predicted"/>
<organism evidence="2">
    <name type="scientific">Trichodesmium erythraeum (strain IMS101)</name>
    <dbReference type="NCBI Taxonomy" id="203124"/>
    <lineage>
        <taxon>Bacteria</taxon>
        <taxon>Bacillati</taxon>
        <taxon>Cyanobacteriota</taxon>
        <taxon>Cyanophyceae</taxon>
        <taxon>Oscillatoriophycideae</taxon>
        <taxon>Oscillatoriales</taxon>
        <taxon>Microcoleaceae</taxon>
        <taxon>Trichodesmium</taxon>
    </lineage>
</organism>
<feature type="compositionally biased region" description="Polar residues" evidence="1">
    <location>
        <begin position="350"/>
        <end position="359"/>
    </location>
</feature>
<dbReference type="EMBL" id="CP000393">
    <property type="protein sequence ID" value="ABG51612.1"/>
    <property type="molecule type" value="Genomic_DNA"/>
</dbReference>
<dbReference type="AlphaFoldDB" id="Q112G2"/>